<evidence type="ECO:0000256" key="1">
    <source>
        <dbReference type="ARBA" id="ARBA00004196"/>
    </source>
</evidence>
<evidence type="ECO:0000313" key="6">
    <source>
        <dbReference type="EMBL" id="GEB32360.1"/>
    </source>
</evidence>
<feature type="domain" description="Fe/B12 periplasmic-binding" evidence="5">
    <location>
        <begin position="18"/>
        <end position="273"/>
    </location>
</feature>
<dbReference type="InterPro" id="IPR051313">
    <property type="entry name" value="Bact_iron-sidero_bind"/>
</dbReference>
<gene>
    <name evidence="6" type="ORF">BPA01_19400</name>
</gene>
<dbReference type="EMBL" id="BJMH01000007">
    <property type="protein sequence ID" value="GEB32360.1"/>
    <property type="molecule type" value="Genomic_DNA"/>
</dbReference>
<evidence type="ECO:0000256" key="3">
    <source>
        <dbReference type="ARBA" id="ARBA00022448"/>
    </source>
</evidence>
<dbReference type="GO" id="GO:0030288">
    <property type="term" value="C:outer membrane-bounded periplasmic space"/>
    <property type="evidence" value="ECO:0007669"/>
    <property type="project" value="TreeGrafter"/>
</dbReference>
<protein>
    <recommendedName>
        <fullName evidence="5">Fe/B12 periplasmic-binding domain-containing protein</fullName>
    </recommendedName>
</protein>
<dbReference type="PANTHER" id="PTHR30532">
    <property type="entry name" value="IRON III DICITRATE-BINDING PERIPLASMIC PROTEIN"/>
    <property type="match status" value="1"/>
</dbReference>
<keyword evidence="4" id="KW-0732">Signal</keyword>
<dbReference type="Pfam" id="PF01497">
    <property type="entry name" value="Peripla_BP_2"/>
    <property type="match status" value="1"/>
</dbReference>
<evidence type="ECO:0000313" key="7">
    <source>
        <dbReference type="Proteomes" id="UP000316882"/>
    </source>
</evidence>
<name>A0A4Y3PCU3_BREPA</name>
<organism evidence="6 7">
    <name type="scientific">Brevibacillus parabrevis</name>
    <dbReference type="NCBI Taxonomy" id="54914"/>
    <lineage>
        <taxon>Bacteria</taxon>
        <taxon>Bacillati</taxon>
        <taxon>Bacillota</taxon>
        <taxon>Bacilli</taxon>
        <taxon>Bacillales</taxon>
        <taxon>Paenibacillaceae</taxon>
        <taxon>Brevibacillus</taxon>
    </lineage>
</organism>
<accession>A0A4Y3PCU3</accession>
<evidence type="ECO:0000256" key="2">
    <source>
        <dbReference type="ARBA" id="ARBA00008814"/>
    </source>
</evidence>
<dbReference type="AlphaFoldDB" id="A0A4Y3PCU3"/>
<dbReference type="Gene3D" id="3.40.50.1980">
    <property type="entry name" value="Nitrogenase molybdenum iron protein domain"/>
    <property type="match status" value="2"/>
</dbReference>
<dbReference type="PANTHER" id="PTHR30532:SF26">
    <property type="entry name" value="IRON(3+)-HYDROXAMATE-BINDING PROTEIN FHUD"/>
    <property type="match status" value="1"/>
</dbReference>
<comment type="similarity">
    <text evidence="2">Belongs to the bacterial solute-binding protein 8 family.</text>
</comment>
<comment type="caution">
    <text evidence="6">The sequence shown here is derived from an EMBL/GenBank/DDBJ whole genome shotgun (WGS) entry which is preliminary data.</text>
</comment>
<dbReference type="GO" id="GO:1901678">
    <property type="term" value="P:iron coordination entity transport"/>
    <property type="evidence" value="ECO:0007669"/>
    <property type="project" value="UniProtKB-ARBA"/>
</dbReference>
<dbReference type="Proteomes" id="UP000316882">
    <property type="component" value="Unassembled WGS sequence"/>
</dbReference>
<keyword evidence="3" id="KW-0813">Transport</keyword>
<evidence type="ECO:0000259" key="5">
    <source>
        <dbReference type="PROSITE" id="PS50983"/>
    </source>
</evidence>
<reference evidence="6 7" key="1">
    <citation type="submission" date="2019-06" db="EMBL/GenBank/DDBJ databases">
        <title>Whole genome shotgun sequence of Brevibacillus parabrevis NBRC 12334.</title>
        <authorList>
            <person name="Hosoyama A."/>
            <person name="Uohara A."/>
            <person name="Ohji S."/>
            <person name="Ichikawa N."/>
        </authorList>
    </citation>
    <scope>NUCLEOTIDE SEQUENCE [LARGE SCALE GENOMIC DNA]</scope>
    <source>
        <strain evidence="6 7">NBRC 12334</strain>
    </source>
</reference>
<comment type="subcellular location">
    <subcellularLocation>
        <location evidence="1">Cell envelope</location>
    </subcellularLocation>
</comment>
<proteinExistence type="inferred from homology"/>
<dbReference type="PROSITE" id="PS50983">
    <property type="entry name" value="FE_B12_PBP"/>
    <property type="match status" value="1"/>
</dbReference>
<evidence type="ECO:0000256" key="4">
    <source>
        <dbReference type="ARBA" id="ARBA00022729"/>
    </source>
</evidence>
<keyword evidence="7" id="KW-1185">Reference proteome</keyword>
<sequence>MRTFKDSLNREVVIPVRPQRVVALAFVGEMLALGQKPIGATDQLLRFFSAEEKQGIANIAVDTASKEAVLALNPDLILVSARMAPEEIEAYSKIAPVVAVPFFGDAFESLHLAADILGKEQEEKAWIERYETKAKQLQDKVKPMFKQGETGVVIQFALKQIYTYRTSTFPTVYQVLGLIPPKKLQELEQQENFKGVVPLAEEVLPEFAADRIFVIVNDEESQQTFEDAKKGAVWKNLPAVQNNQVYVIDKRLSIADASTLDWAFGEVERLLLK</sequence>
<dbReference type="SUPFAM" id="SSF53807">
    <property type="entry name" value="Helical backbone' metal receptor"/>
    <property type="match status" value="1"/>
</dbReference>
<dbReference type="InterPro" id="IPR002491">
    <property type="entry name" value="ABC_transptr_periplasmic_BD"/>
</dbReference>